<sequence>MFEQGALPPVGAPNARGVRGTVLQLVKSNRNSLGLNLKIVWNTLLRLKTRMILSPYFLIIFIETIRKALRLSIFLPTSIKCIFHVRTGSTSTGWSTKCKGCQVQGNVIHSFFALLEIHTLEIILSYYGCDIAIL</sequence>
<comment type="caution">
    <text evidence="1">The sequence shown here is derived from an EMBL/GenBank/DDBJ whole genome shotgun (WGS) entry which is preliminary data.</text>
</comment>
<evidence type="ECO:0000313" key="1">
    <source>
        <dbReference type="EMBL" id="KRX21699.1"/>
    </source>
</evidence>
<dbReference type="Proteomes" id="UP000054630">
    <property type="component" value="Unassembled WGS sequence"/>
</dbReference>
<dbReference type="EMBL" id="JYDL01000037">
    <property type="protein sequence ID" value="KRX21699.1"/>
    <property type="molecule type" value="Genomic_DNA"/>
</dbReference>
<reference evidence="1 2" key="1">
    <citation type="submission" date="2015-01" db="EMBL/GenBank/DDBJ databases">
        <title>Evolution of Trichinella species and genotypes.</title>
        <authorList>
            <person name="Korhonen P.K."/>
            <person name="Edoardo P."/>
            <person name="Giuseppe L.R."/>
            <person name="Gasser R.B."/>
        </authorList>
    </citation>
    <scope>NUCLEOTIDE SEQUENCE [LARGE SCALE GENOMIC DNA]</scope>
    <source>
        <strain evidence="1">ISS37</strain>
    </source>
</reference>
<gene>
    <name evidence="1" type="ORF">T07_2240</name>
</gene>
<evidence type="ECO:0000313" key="2">
    <source>
        <dbReference type="Proteomes" id="UP000054630"/>
    </source>
</evidence>
<proteinExistence type="predicted"/>
<dbReference type="AlphaFoldDB" id="A0A0V0S4J6"/>
<keyword evidence="2" id="KW-1185">Reference proteome</keyword>
<name>A0A0V0S4J6_9BILA</name>
<protein>
    <submittedName>
        <fullName evidence="1">Uncharacterized protein</fullName>
    </submittedName>
</protein>
<accession>A0A0V0S4J6</accession>
<organism evidence="1 2">
    <name type="scientific">Trichinella nelsoni</name>
    <dbReference type="NCBI Taxonomy" id="6336"/>
    <lineage>
        <taxon>Eukaryota</taxon>
        <taxon>Metazoa</taxon>
        <taxon>Ecdysozoa</taxon>
        <taxon>Nematoda</taxon>
        <taxon>Enoplea</taxon>
        <taxon>Dorylaimia</taxon>
        <taxon>Trichinellida</taxon>
        <taxon>Trichinellidae</taxon>
        <taxon>Trichinella</taxon>
    </lineage>
</organism>